<dbReference type="AlphaFoldDB" id="A0A432FZN7"/>
<dbReference type="EMBL" id="QNZI01000068">
    <property type="protein sequence ID" value="RTZ86026.1"/>
    <property type="molecule type" value="Genomic_DNA"/>
</dbReference>
<evidence type="ECO:0000313" key="4">
    <source>
        <dbReference type="Proteomes" id="UP000286801"/>
    </source>
</evidence>
<comment type="caution">
    <text evidence="1">The sequence shown here is derived from an EMBL/GenBank/DDBJ whole genome shotgun (WGS) entry which is preliminary data.</text>
</comment>
<dbReference type="Proteomes" id="UP000287176">
    <property type="component" value="Unassembled WGS sequence"/>
</dbReference>
<dbReference type="Proteomes" id="UP000288322">
    <property type="component" value="Unassembled WGS sequence"/>
</dbReference>
<gene>
    <name evidence="1" type="primary">gatC</name>
    <name evidence="3" type="ORF">DSY93_01980</name>
    <name evidence="2" type="ORF">DSY94_02545</name>
    <name evidence="1" type="ORF">DSY97_11480</name>
</gene>
<name>A0A432FZN7_9DELT</name>
<proteinExistence type="predicted"/>
<evidence type="ECO:0000313" key="1">
    <source>
        <dbReference type="EMBL" id="RTZ76716.1"/>
    </source>
</evidence>
<protein>
    <submittedName>
        <fullName evidence="1">Asp-tRNA(Asn)/Glu-tRNA(Gln) amidotransferase GatCAB subunit C</fullName>
    </submittedName>
</protein>
<dbReference type="Gene3D" id="1.10.20.60">
    <property type="entry name" value="Glu-tRNAGln amidotransferase C subunit, N-terminal domain"/>
    <property type="match status" value="1"/>
</dbReference>
<dbReference type="Proteomes" id="UP000286801">
    <property type="component" value="Unassembled WGS sequence"/>
</dbReference>
<evidence type="ECO:0000313" key="2">
    <source>
        <dbReference type="EMBL" id="RTZ86026.1"/>
    </source>
</evidence>
<keyword evidence="1" id="KW-0808">Transferase</keyword>
<evidence type="ECO:0000313" key="5">
    <source>
        <dbReference type="Proteomes" id="UP000287176"/>
    </source>
</evidence>
<dbReference type="InterPro" id="IPR036113">
    <property type="entry name" value="Asp/Glu-ADT_sf_sub_c"/>
</dbReference>
<dbReference type="GO" id="GO:0006450">
    <property type="term" value="P:regulation of translational fidelity"/>
    <property type="evidence" value="ECO:0007669"/>
    <property type="project" value="InterPro"/>
</dbReference>
<reference evidence="4 5" key="1">
    <citation type="submission" date="2018-06" db="EMBL/GenBank/DDBJ databases">
        <title>Combined omics and stable isotope probing to characterize newly discovered Mariana Back-Arc vent microbial communities.</title>
        <authorList>
            <person name="Trembath-Reichert E."/>
            <person name="Huber J.A."/>
        </authorList>
    </citation>
    <scope>NUCLEOTIDE SEQUENCE [LARGE SCALE GENOMIC DNA]</scope>
    <source>
        <strain evidence="3">MAG 151</strain>
        <strain evidence="2">MAG 24</strain>
        <strain evidence="1">MAG 63_1</strain>
    </source>
</reference>
<dbReference type="Pfam" id="PF02686">
    <property type="entry name" value="GatC"/>
    <property type="match status" value="1"/>
</dbReference>
<organism evidence="1 4">
    <name type="scientific">SAR324 cluster bacterium</name>
    <dbReference type="NCBI Taxonomy" id="2024889"/>
    <lineage>
        <taxon>Bacteria</taxon>
        <taxon>Deltaproteobacteria</taxon>
        <taxon>SAR324 cluster</taxon>
    </lineage>
</organism>
<dbReference type="InterPro" id="IPR003837">
    <property type="entry name" value="GatC"/>
</dbReference>
<dbReference type="EMBL" id="QNZL01000304">
    <property type="protein sequence ID" value="RTZ76716.1"/>
    <property type="molecule type" value="Genomic_DNA"/>
</dbReference>
<accession>A0A432FZN7</accession>
<dbReference type="EMBL" id="QNZH01000048">
    <property type="protein sequence ID" value="RTZ92228.1"/>
    <property type="molecule type" value="Genomic_DNA"/>
</dbReference>
<dbReference type="GO" id="GO:0016740">
    <property type="term" value="F:transferase activity"/>
    <property type="evidence" value="ECO:0007669"/>
    <property type="project" value="UniProtKB-KW"/>
</dbReference>
<dbReference type="NCBIfam" id="TIGR00135">
    <property type="entry name" value="gatC"/>
    <property type="match status" value="1"/>
</dbReference>
<evidence type="ECO:0000313" key="3">
    <source>
        <dbReference type="EMBL" id="RTZ92228.1"/>
    </source>
</evidence>
<dbReference type="SUPFAM" id="SSF141000">
    <property type="entry name" value="Glu-tRNAGln amidotransferase C subunit"/>
    <property type="match status" value="1"/>
</dbReference>
<sequence>MTTKFSPEEVQKIARLSSLELTEKETEVFAEQFSGIMEYFELLKTAEIPDVVTNVDESHIGDSRKDKMVKSPVSPEQFSPYLEDGFFKVPRVIDQEN</sequence>